<feature type="transmembrane region" description="Helical" evidence="1">
    <location>
        <begin position="328"/>
        <end position="348"/>
    </location>
</feature>
<dbReference type="EMBL" id="FRAS01000006">
    <property type="protein sequence ID" value="SHK80863.1"/>
    <property type="molecule type" value="Genomic_DNA"/>
</dbReference>
<proteinExistence type="predicted"/>
<feature type="transmembrane region" description="Helical" evidence="1">
    <location>
        <begin position="109"/>
        <end position="134"/>
    </location>
</feature>
<organism evidence="2 3">
    <name type="scientific">Hymenobacter psychrotolerans DSM 18569</name>
    <dbReference type="NCBI Taxonomy" id="1121959"/>
    <lineage>
        <taxon>Bacteria</taxon>
        <taxon>Pseudomonadati</taxon>
        <taxon>Bacteroidota</taxon>
        <taxon>Cytophagia</taxon>
        <taxon>Cytophagales</taxon>
        <taxon>Hymenobacteraceae</taxon>
        <taxon>Hymenobacter</taxon>
    </lineage>
</organism>
<keyword evidence="1" id="KW-0812">Transmembrane</keyword>
<gene>
    <name evidence="2" type="ORF">SAMN02746009_01607</name>
</gene>
<evidence type="ECO:0008006" key="4">
    <source>
        <dbReference type="Google" id="ProtNLM"/>
    </source>
</evidence>
<feature type="transmembrane region" description="Helical" evidence="1">
    <location>
        <begin position="170"/>
        <end position="189"/>
    </location>
</feature>
<dbReference type="Proteomes" id="UP000183947">
    <property type="component" value="Unassembled WGS sequence"/>
</dbReference>
<feature type="transmembrane region" description="Helical" evidence="1">
    <location>
        <begin position="392"/>
        <end position="412"/>
    </location>
</feature>
<feature type="transmembrane region" description="Helical" evidence="1">
    <location>
        <begin position="209"/>
        <end position="229"/>
    </location>
</feature>
<name>A0A1M6VH75_9BACT</name>
<evidence type="ECO:0000313" key="2">
    <source>
        <dbReference type="EMBL" id="SHK80863.1"/>
    </source>
</evidence>
<dbReference type="AlphaFoldDB" id="A0A1M6VH75"/>
<feature type="transmembrane region" description="Helical" evidence="1">
    <location>
        <begin position="29"/>
        <end position="49"/>
    </location>
</feature>
<dbReference type="STRING" id="1121959.SAMN02746009_01607"/>
<evidence type="ECO:0000313" key="3">
    <source>
        <dbReference type="Proteomes" id="UP000183947"/>
    </source>
</evidence>
<keyword evidence="1" id="KW-0472">Membrane</keyword>
<sequence>MAVVLNSGLLLLLWRWLQPRLAEPLLGRWLLPLLALKVLACAIATYFIGGDPQYYLTWSRAFNQQLWAEPGAWLRTLAADEFHFGGLHLVFHGFSNTLFFIKLLSGVQLAANGSAFLTGLYCSLFCFVACWELVRAVARAWPATPAGAMLIGFLAWPSVVYWTSGITKECLLVGSGAAVVALVVGWLYGGRPVRLATLGLAILLAGLHFQMRFFFAGLLLAALSGLGLLRVAERLLGGLRRWLAVLLMAGWLLGGAWVLGEISPVFSLNKFTSRLLINYHTLQQKSAHGPHLEYPNLQPTGESLLQHTPQAVAAALSRPWPWEGSSPLYVAAGLENLLLLVLLLWAAAETVRGRPGRLPFAVVVALLAYCLLLAALLGLSTPNLGTLNRYRVALLPYLLWLALQHPGAARWLRRLGM</sequence>
<keyword evidence="1" id="KW-1133">Transmembrane helix</keyword>
<feature type="transmembrane region" description="Helical" evidence="1">
    <location>
        <begin position="360"/>
        <end position="380"/>
    </location>
</feature>
<protein>
    <recommendedName>
        <fullName evidence="4">Glycosyltransferase RgtA/B/C/D-like domain-containing protein</fullName>
    </recommendedName>
</protein>
<accession>A0A1M6VH75</accession>
<keyword evidence="3" id="KW-1185">Reference proteome</keyword>
<feature type="transmembrane region" description="Helical" evidence="1">
    <location>
        <begin position="140"/>
        <end position="163"/>
    </location>
</feature>
<reference evidence="3" key="1">
    <citation type="submission" date="2016-11" db="EMBL/GenBank/DDBJ databases">
        <authorList>
            <person name="Varghese N."/>
            <person name="Submissions S."/>
        </authorList>
    </citation>
    <scope>NUCLEOTIDE SEQUENCE [LARGE SCALE GENOMIC DNA]</scope>
    <source>
        <strain evidence="3">DSM 18569</strain>
    </source>
</reference>
<evidence type="ECO:0000256" key="1">
    <source>
        <dbReference type="SAM" id="Phobius"/>
    </source>
</evidence>
<feature type="transmembrane region" description="Helical" evidence="1">
    <location>
        <begin position="241"/>
        <end position="260"/>
    </location>
</feature>